<evidence type="ECO:0000259" key="2">
    <source>
        <dbReference type="PROSITE" id="PS50089"/>
    </source>
</evidence>
<dbReference type="PANTHER" id="PTHR31315">
    <property type="entry name" value="PROTEIN SIP5"/>
    <property type="match status" value="1"/>
</dbReference>
<keyword evidence="1" id="KW-0862">Zinc</keyword>
<keyword evidence="1" id="KW-0863">Zinc-finger</keyword>
<protein>
    <submittedName>
        <fullName evidence="3">SIP5-like isoform X1</fullName>
    </submittedName>
</protein>
<dbReference type="PANTHER" id="PTHR31315:SF1">
    <property type="entry name" value="PROTEIN SIP5"/>
    <property type="match status" value="1"/>
</dbReference>
<gene>
    <name evidence="3" type="ORF">OLEA9_A048405</name>
</gene>
<accession>A0A8S0RTX9</accession>
<proteinExistence type="predicted"/>
<feature type="domain" description="RING-type" evidence="2">
    <location>
        <begin position="59"/>
        <end position="102"/>
    </location>
</feature>
<name>A0A8S0RTX9_OLEEU</name>
<comment type="caution">
    <text evidence="3">The sequence shown here is derived from an EMBL/GenBank/DDBJ whole genome shotgun (WGS) entry which is preliminary data.</text>
</comment>
<reference evidence="3 4" key="1">
    <citation type="submission" date="2019-12" db="EMBL/GenBank/DDBJ databases">
        <authorList>
            <person name="Alioto T."/>
            <person name="Alioto T."/>
            <person name="Gomez Garrido J."/>
        </authorList>
    </citation>
    <scope>NUCLEOTIDE SEQUENCE [LARGE SCALE GENOMIC DNA]</scope>
</reference>
<dbReference type="EMBL" id="CACTIH010003706">
    <property type="protein sequence ID" value="CAA2982788.1"/>
    <property type="molecule type" value="Genomic_DNA"/>
</dbReference>
<dbReference type="InterPro" id="IPR001841">
    <property type="entry name" value="Znf_RING"/>
</dbReference>
<dbReference type="OrthoDB" id="21471at2759"/>
<dbReference type="Proteomes" id="UP000594638">
    <property type="component" value="Unassembled WGS sequence"/>
</dbReference>
<organism evidence="3 4">
    <name type="scientific">Olea europaea subsp. europaea</name>
    <dbReference type="NCBI Taxonomy" id="158383"/>
    <lineage>
        <taxon>Eukaryota</taxon>
        <taxon>Viridiplantae</taxon>
        <taxon>Streptophyta</taxon>
        <taxon>Embryophyta</taxon>
        <taxon>Tracheophyta</taxon>
        <taxon>Spermatophyta</taxon>
        <taxon>Magnoliopsida</taxon>
        <taxon>eudicotyledons</taxon>
        <taxon>Gunneridae</taxon>
        <taxon>Pentapetalae</taxon>
        <taxon>asterids</taxon>
        <taxon>lamiids</taxon>
        <taxon>Lamiales</taxon>
        <taxon>Oleaceae</taxon>
        <taxon>Oleeae</taxon>
        <taxon>Olea</taxon>
    </lineage>
</organism>
<keyword evidence="4" id="KW-1185">Reference proteome</keyword>
<dbReference type="InterPro" id="IPR039301">
    <property type="entry name" value="Sip5/DA2"/>
</dbReference>
<dbReference type="GO" id="GO:0008270">
    <property type="term" value="F:zinc ion binding"/>
    <property type="evidence" value="ECO:0007669"/>
    <property type="project" value="UniProtKB-KW"/>
</dbReference>
<evidence type="ECO:0000313" key="4">
    <source>
        <dbReference type="Proteomes" id="UP000594638"/>
    </source>
</evidence>
<sequence length="417" mass="46686">MGNKLGSRRQVVDEKYTRPQGLYQHKDVDHKKLRKLILDSKLAPCYPGDDECGSDLEECPICFLYYPSLNRSRCCMKGICTECFLQMKTPNSTRPTQCPFCKTSNYAVEYQGVKTKEEKGLEQIEEQRLIEAQIRMRQQEIQDEEERMLKRKELRSSSSIREPNEVDYCSNPAQSFSSAVEGEEIVISQELCAAPAIRPSPRPRQTSEDEFDLDLEEIMVMEAIWQSIKETGQPQNLPYSDAASSEEYMIDDHSTSAMIAPVAGLSSPSGGLACAIAALAERQQLSGESNSYGGNMHGNSLMPGCSRFPNREEQESENDFPAESAVVESLDIQLAMTQDAGEWDENRSEVAEVGTSYSGSHELNDAGRPDALHQVDENERTFQRVVPESYEEQMIRAMTVSLTDAQSRASATGVAWH</sequence>
<dbReference type="AlphaFoldDB" id="A0A8S0RTX9"/>
<evidence type="ECO:0000313" key="3">
    <source>
        <dbReference type="EMBL" id="CAA2982788.1"/>
    </source>
</evidence>
<dbReference type="Gramene" id="OE9A048405T1">
    <property type="protein sequence ID" value="OE9A048405C1"/>
    <property type="gene ID" value="OE9A048405"/>
</dbReference>
<dbReference type="PROSITE" id="PS50089">
    <property type="entry name" value="ZF_RING_2"/>
    <property type="match status" value="1"/>
</dbReference>
<dbReference type="GO" id="GO:0005737">
    <property type="term" value="C:cytoplasm"/>
    <property type="evidence" value="ECO:0007669"/>
    <property type="project" value="TreeGrafter"/>
</dbReference>
<evidence type="ECO:0000256" key="1">
    <source>
        <dbReference type="PROSITE-ProRule" id="PRU00175"/>
    </source>
</evidence>
<keyword evidence="1" id="KW-0479">Metal-binding</keyword>